<evidence type="ECO:0000256" key="4">
    <source>
        <dbReference type="ARBA" id="ARBA00022989"/>
    </source>
</evidence>
<dbReference type="PANTHER" id="PTHR24232:SF54">
    <property type="entry name" value="G-PROTEIN COUPLED RECEPTOR 35"/>
    <property type="match status" value="1"/>
</dbReference>
<feature type="transmembrane region" description="Helical" evidence="11">
    <location>
        <begin position="63"/>
        <end position="88"/>
    </location>
</feature>
<keyword evidence="3 10" id="KW-0812">Transmembrane</keyword>
<reference evidence="14" key="3">
    <citation type="submission" date="2025-09" db="UniProtKB">
        <authorList>
            <consortium name="Ensembl"/>
        </authorList>
    </citation>
    <scope>IDENTIFICATION</scope>
    <source>
        <strain evidence="14">Glennie</strain>
    </source>
</reference>
<keyword evidence="7 10" id="KW-0675">Receptor</keyword>
<feature type="transmembrane region" description="Helical" evidence="11">
    <location>
        <begin position="176"/>
        <end position="196"/>
    </location>
</feature>
<dbReference type="Bgee" id="ENSOANG00000003242">
    <property type="expression patterns" value="Expressed in ovary and 4 other cell types or tissues"/>
</dbReference>
<comment type="similarity">
    <text evidence="10">Belongs to the G-protein coupled receptor 1 family.</text>
</comment>
<feature type="domain" description="G-protein coupled receptors family 1 profile" evidence="13">
    <location>
        <begin position="79"/>
        <end position="319"/>
    </location>
</feature>
<feature type="transmembrane region" description="Helical" evidence="11">
    <location>
        <begin position="216"/>
        <end position="240"/>
    </location>
</feature>
<feature type="transmembrane region" description="Helical" evidence="11">
    <location>
        <begin position="134"/>
        <end position="155"/>
    </location>
</feature>
<evidence type="ECO:0000256" key="8">
    <source>
        <dbReference type="ARBA" id="ARBA00023180"/>
    </source>
</evidence>
<feature type="transmembrane region" description="Helical" evidence="11">
    <location>
        <begin position="260"/>
        <end position="284"/>
    </location>
</feature>
<dbReference type="PANTHER" id="PTHR24232">
    <property type="entry name" value="G-PROTEIN COUPLED RECEPTOR"/>
    <property type="match status" value="1"/>
</dbReference>
<dbReference type="Ensembl" id="ENSOANT00000051915.1">
    <property type="protein sequence ID" value="ENSOANP00000034182.1"/>
    <property type="gene ID" value="ENSOANG00000003242.2"/>
</dbReference>
<feature type="signal peptide" evidence="12">
    <location>
        <begin position="1"/>
        <end position="15"/>
    </location>
</feature>
<organism evidence="14 15">
    <name type="scientific">Ornithorhynchus anatinus</name>
    <name type="common">Duckbill platypus</name>
    <dbReference type="NCBI Taxonomy" id="9258"/>
    <lineage>
        <taxon>Eukaryota</taxon>
        <taxon>Metazoa</taxon>
        <taxon>Chordata</taxon>
        <taxon>Craniata</taxon>
        <taxon>Vertebrata</taxon>
        <taxon>Euteleostomi</taxon>
        <taxon>Mammalia</taxon>
        <taxon>Monotremata</taxon>
        <taxon>Ornithorhynchidae</taxon>
        <taxon>Ornithorhynchus</taxon>
    </lineage>
</organism>
<keyword evidence="6 11" id="KW-0472">Membrane</keyword>
<dbReference type="CDD" id="cd15164">
    <property type="entry name" value="7tmA_GPR35-like"/>
    <property type="match status" value="1"/>
</dbReference>
<dbReference type="GO" id="GO:0004950">
    <property type="term" value="F:chemokine receptor activity"/>
    <property type="evidence" value="ECO:0007669"/>
    <property type="project" value="InterPro"/>
</dbReference>
<evidence type="ECO:0000256" key="11">
    <source>
        <dbReference type="SAM" id="Phobius"/>
    </source>
</evidence>
<dbReference type="GeneTree" id="ENSGT01040000240444"/>
<dbReference type="FunFam" id="1.20.1070.10:FF:000142">
    <property type="entry name" value="G protein-coupled receptor 55"/>
    <property type="match status" value="1"/>
</dbReference>
<name>A0A6I8MZL7_ORNAN</name>
<feature type="chain" id="PRO_5026030241" description="G-protein coupled receptors family 1 profile domain-containing protein" evidence="12">
    <location>
        <begin position="16"/>
        <end position="370"/>
    </location>
</feature>
<evidence type="ECO:0000256" key="5">
    <source>
        <dbReference type="ARBA" id="ARBA00023040"/>
    </source>
</evidence>
<sequence>MVSCLLPVFFQWLKGFHLISSPANPVGACAGPRVRGKCLINKNSTTVNFSMNCNFETTNSSRIATVVSMGTILFLGIIFNSLAVWVFCYKMKKWTETRVYMINLIVADYSLLVSFPFILPTFHQEDDGTIFCKIIQSIYLINTHMSICSITVIAVDRYIAIKYPLKAKSWRSPKKAVLICGILWIIVIGSISVSAVTGDNFCFGKSSTRNFESTLFSLLEFFILLIILSFCSIQVIISLIKKKKMAISEEKGVQKALGIVLANLIVFIVCFLPLHVALLLKLVVDSVDASCPVQEGVTAFIRVASRIANSNCCFDAVGYYFVAKEFQEASAAVIPKFLQTKGKPRHKLCQPSLETEIDVLERQSQSLHAY</sequence>
<evidence type="ECO:0000313" key="14">
    <source>
        <dbReference type="Ensembl" id="ENSOANP00000034182.1"/>
    </source>
</evidence>
<evidence type="ECO:0000256" key="12">
    <source>
        <dbReference type="SAM" id="SignalP"/>
    </source>
</evidence>
<evidence type="ECO:0000256" key="7">
    <source>
        <dbReference type="ARBA" id="ARBA00023170"/>
    </source>
</evidence>
<keyword evidence="15" id="KW-1185">Reference proteome</keyword>
<dbReference type="Gene3D" id="1.20.1070.10">
    <property type="entry name" value="Rhodopsin 7-helix transmembrane proteins"/>
    <property type="match status" value="1"/>
</dbReference>
<feature type="transmembrane region" description="Helical" evidence="11">
    <location>
        <begin position="100"/>
        <end position="122"/>
    </location>
</feature>
<evidence type="ECO:0000259" key="13">
    <source>
        <dbReference type="PROSITE" id="PS50262"/>
    </source>
</evidence>
<evidence type="ECO:0000256" key="1">
    <source>
        <dbReference type="ARBA" id="ARBA00004651"/>
    </source>
</evidence>
<dbReference type="GO" id="GO:0005886">
    <property type="term" value="C:plasma membrane"/>
    <property type="evidence" value="ECO:0007669"/>
    <property type="project" value="UniProtKB-SubCell"/>
</dbReference>
<keyword evidence="8" id="KW-0325">Glycoprotein</keyword>
<keyword evidence="2" id="KW-1003">Cell membrane</keyword>
<evidence type="ECO:0000256" key="6">
    <source>
        <dbReference type="ARBA" id="ARBA00023136"/>
    </source>
</evidence>
<evidence type="ECO:0000256" key="2">
    <source>
        <dbReference type="ARBA" id="ARBA00022475"/>
    </source>
</evidence>
<dbReference type="InterPro" id="IPR000276">
    <property type="entry name" value="GPCR_Rhodpsn"/>
</dbReference>
<evidence type="ECO:0000256" key="3">
    <source>
        <dbReference type="ARBA" id="ARBA00022692"/>
    </source>
</evidence>
<dbReference type="AlphaFoldDB" id="A0A6I8MZL7"/>
<evidence type="ECO:0000313" key="15">
    <source>
        <dbReference type="Proteomes" id="UP000002279"/>
    </source>
</evidence>
<dbReference type="PRINTS" id="PR00237">
    <property type="entry name" value="GPCRRHODOPSN"/>
</dbReference>
<dbReference type="PROSITE" id="PS00237">
    <property type="entry name" value="G_PROTEIN_RECEP_F1_1"/>
    <property type="match status" value="1"/>
</dbReference>
<dbReference type="Proteomes" id="UP000002279">
    <property type="component" value="Chromosome 1"/>
</dbReference>
<keyword evidence="12" id="KW-0732">Signal</keyword>
<evidence type="ECO:0000256" key="10">
    <source>
        <dbReference type="RuleBase" id="RU000688"/>
    </source>
</evidence>
<reference evidence="14" key="2">
    <citation type="submission" date="2025-08" db="UniProtKB">
        <authorList>
            <consortium name="Ensembl"/>
        </authorList>
    </citation>
    <scope>IDENTIFICATION</scope>
    <source>
        <strain evidence="14">Glennie</strain>
    </source>
</reference>
<keyword evidence="5 10" id="KW-0297">G-protein coupled receptor</keyword>
<accession>A0A6I8MZL7</accession>
<proteinExistence type="inferred from homology"/>
<dbReference type="SUPFAM" id="SSF81321">
    <property type="entry name" value="Family A G protein-coupled receptor-like"/>
    <property type="match status" value="1"/>
</dbReference>
<keyword evidence="9 10" id="KW-0807">Transducer</keyword>
<evidence type="ECO:0000256" key="9">
    <source>
        <dbReference type="ARBA" id="ARBA00023224"/>
    </source>
</evidence>
<protein>
    <recommendedName>
        <fullName evidence="13">G-protein coupled receptors family 1 profile domain-containing protein</fullName>
    </recommendedName>
</protein>
<comment type="subcellular location">
    <subcellularLocation>
        <location evidence="1">Cell membrane</location>
        <topology evidence="1">Multi-pass membrane protein</topology>
    </subcellularLocation>
</comment>
<dbReference type="InterPro" id="IPR017452">
    <property type="entry name" value="GPCR_Rhodpsn_7TM"/>
</dbReference>
<reference evidence="14 15" key="1">
    <citation type="journal article" date="2008" name="Nature">
        <title>Genome analysis of the platypus reveals unique signatures of evolution.</title>
        <authorList>
            <person name="Warren W.C."/>
            <person name="Hillier L.W."/>
            <person name="Marshall Graves J.A."/>
            <person name="Birney E."/>
            <person name="Ponting C.P."/>
            <person name="Grutzner F."/>
            <person name="Belov K."/>
            <person name="Miller W."/>
            <person name="Clarke L."/>
            <person name="Chinwalla A.T."/>
            <person name="Yang S.P."/>
            <person name="Heger A."/>
            <person name="Locke D.P."/>
            <person name="Miethke P."/>
            <person name="Waters P.D."/>
            <person name="Veyrunes F."/>
            <person name="Fulton L."/>
            <person name="Fulton B."/>
            <person name="Graves T."/>
            <person name="Wallis J."/>
            <person name="Puente X.S."/>
            <person name="Lopez-Otin C."/>
            <person name="Ordonez G.R."/>
            <person name="Eichler E.E."/>
            <person name="Chen L."/>
            <person name="Cheng Z."/>
            <person name="Deakin J.E."/>
            <person name="Alsop A."/>
            <person name="Thompson K."/>
            <person name="Kirby P."/>
            <person name="Papenfuss A.T."/>
            <person name="Wakefield M.J."/>
            <person name="Olender T."/>
            <person name="Lancet D."/>
            <person name="Huttley G.A."/>
            <person name="Smit A.F."/>
            <person name="Pask A."/>
            <person name="Temple-Smith P."/>
            <person name="Batzer M.A."/>
            <person name="Walker J.A."/>
            <person name="Konkel M.K."/>
            <person name="Harris R.S."/>
            <person name="Whittington C.M."/>
            <person name="Wong E.S."/>
            <person name="Gemmell N.J."/>
            <person name="Buschiazzo E."/>
            <person name="Vargas Jentzsch I.M."/>
            <person name="Merkel A."/>
            <person name="Schmitz J."/>
            <person name="Zemann A."/>
            <person name="Churakov G."/>
            <person name="Kriegs J.O."/>
            <person name="Brosius J."/>
            <person name="Murchison E.P."/>
            <person name="Sachidanandam R."/>
            <person name="Smith C."/>
            <person name="Hannon G.J."/>
            <person name="Tsend-Ayush E."/>
            <person name="McMillan D."/>
            <person name="Attenborough R."/>
            <person name="Rens W."/>
            <person name="Ferguson-Smith M."/>
            <person name="Lefevre C.M."/>
            <person name="Sharp J.A."/>
            <person name="Nicholas K.R."/>
            <person name="Ray D.A."/>
            <person name="Kube M."/>
            <person name="Reinhardt R."/>
            <person name="Pringle T.H."/>
            <person name="Taylor J."/>
            <person name="Jones R.C."/>
            <person name="Nixon B."/>
            <person name="Dacheux J.L."/>
            <person name="Niwa H."/>
            <person name="Sekita Y."/>
            <person name="Huang X."/>
            <person name="Stark A."/>
            <person name="Kheradpour P."/>
            <person name="Kellis M."/>
            <person name="Flicek P."/>
            <person name="Chen Y."/>
            <person name="Webber C."/>
            <person name="Hardison R."/>
            <person name="Nelson J."/>
            <person name="Hallsworth-Pepin K."/>
            <person name="Delehaunty K."/>
            <person name="Markovic C."/>
            <person name="Minx P."/>
            <person name="Feng Y."/>
            <person name="Kremitzki C."/>
            <person name="Mitreva M."/>
            <person name="Glasscock J."/>
            <person name="Wylie T."/>
            <person name="Wohldmann P."/>
            <person name="Thiru P."/>
            <person name="Nhan M.N."/>
            <person name="Pohl C.S."/>
            <person name="Smith S.M."/>
            <person name="Hou S."/>
            <person name="Nefedov M."/>
            <person name="de Jong P.J."/>
            <person name="Renfree M.B."/>
            <person name="Mardis E.R."/>
            <person name="Wilson R.K."/>
        </authorList>
    </citation>
    <scope>NUCLEOTIDE SEQUENCE [LARGE SCALE GENOMIC DNA]</scope>
    <source>
        <strain evidence="14 15">Glennie</strain>
    </source>
</reference>
<dbReference type="PROSITE" id="PS50262">
    <property type="entry name" value="G_PROTEIN_RECEP_F1_2"/>
    <property type="match status" value="1"/>
</dbReference>
<dbReference type="InterPro" id="IPR044734">
    <property type="entry name" value="GPR35_7tmA"/>
</dbReference>
<dbReference type="Pfam" id="PF00001">
    <property type="entry name" value="7tm_1"/>
    <property type="match status" value="1"/>
</dbReference>
<keyword evidence="4 11" id="KW-1133">Transmembrane helix</keyword>